<accession>U5QC33</accession>
<feature type="domain" description="VapC50 C-terminal" evidence="1">
    <location>
        <begin position="36"/>
        <end position="90"/>
    </location>
</feature>
<dbReference type="KEGG" id="glj:GKIL_0159"/>
<reference evidence="2 3" key="1">
    <citation type="journal article" date="2013" name="PLoS ONE">
        <title>Cultivation and Complete Genome Sequencing of Gloeobacter kilaueensis sp. nov., from a Lava Cave in Kilauea Caldera, Hawai'i.</title>
        <authorList>
            <person name="Saw J.H."/>
            <person name="Schatz M."/>
            <person name="Brown M.V."/>
            <person name="Kunkel D.D."/>
            <person name="Foster J.S."/>
            <person name="Shick H."/>
            <person name="Christensen S."/>
            <person name="Hou S."/>
            <person name="Wan X."/>
            <person name="Donachie S.P."/>
        </authorList>
    </citation>
    <scope>NUCLEOTIDE SEQUENCE [LARGE SCALE GENOMIC DNA]</scope>
    <source>
        <strain evidence="3">JS</strain>
    </source>
</reference>
<proteinExistence type="predicted"/>
<dbReference type="InterPro" id="IPR058652">
    <property type="entry name" value="VapC50_C"/>
</dbReference>
<evidence type="ECO:0000313" key="3">
    <source>
        <dbReference type="Proteomes" id="UP000017396"/>
    </source>
</evidence>
<dbReference type="EMBL" id="CP003587">
    <property type="protein sequence ID" value="AGY56406.1"/>
    <property type="molecule type" value="Genomic_DNA"/>
</dbReference>
<dbReference type="STRING" id="1183438.GKIL_0159"/>
<dbReference type="Proteomes" id="UP000017396">
    <property type="component" value="Chromosome"/>
</dbReference>
<evidence type="ECO:0000259" key="1">
    <source>
        <dbReference type="Pfam" id="PF26343"/>
    </source>
</evidence>
<gene>
    <name evidence="2" type="ORF">GKIL_0159</name>
</gene>
<dbReference type="PATRIC" id="fig|1183438.3.peg.159"/>
<dbReference type="AlphaFoldDB" id="U5QC33"/>
<keyword evidence="3" id="KW-1185">Reference proteome</keyword>
<organism evidence="2 3">
    <name type="scientific">Gloeobacter kilaueensis (strain ATCC BAA-2537 / CCAP 1431/1 / ULC 316 / JS1)</name>
    <dbReference type="NCBI Taxonomy" id="1183438"/>
    <lineage>
        <taxon>Bacteria</taxon>
        <taxon>Bacillati</taxon>
        <taxon>Cyanobacteriota</taxon>
        <taxon>Cyanophyceae</taxon>
        <taxon>Gloeobacterales</taxon>
        <taxon>Gloeobacteraceae</taxon>
        <taxon>Gloeobacter</taxon>
    </lineage>
</organism>
<sequence length="95" mass="10766">MLAAAIRCNADVIVTFNLKDFPEESLTPHGIEAEHPDDFLCYLLDLDPIAVQQAFNEQLTSLRNPPLTRDQLMDTLYQCGLPKAMGMLRQVYDQL</sequence>
<dbReference type="HOGENOM" id="CLU_096418_2_1_3"/>
<protein>
    <recommendedName>
        <fullName evidence="1">VapC50 C-terminal domain-containing protein</fullName>
    </recommendedName>
</protein>
<dbReference type="Pfam" id="PF26343">
    <property type="entry name" value="VapC50_C"/>
    <property type="match status" value="1"/>
</dbReference>
<dbReference type="eggNOG" id="COG1569">
    <property type="taxonomic scope" value="Bacteria"/>
</dbReference>
<name>U5QC33_GLOK1</name>
<evidence type="ECO:0000313" key="2">
    <source>
        <dbReference type="EMBL" id="AGY56406.1"/>
    </source>
</evidence>